<keyword evidence="4" id="KW-0067">ATP-binding</keyword>
<evidence type="ECO:0000313" key="9">
    <source>
        <dbReference type="EMBL" id="THH01246.1"/>
    </source>
</evidence>
<organism evidence="9 10">
    <name type="scientific">Hermanssonia centrifuga</name>
    <dbReference type="NCBI Taxonomy" id="98765"/>
    <lineage>
        <taxon>Eukaryota</taxon>
        <taxon>Fungi</taxon>
        <taxon>Dikarya</taxon>
        <taxon>Basidiomycota</taxon>
        <taxon>Agaricomycotina</taxon>
        <taxon>Agaricomycetes</taxon>
        <taxon>Polyporales</taxon>
        <taxon>Meruliaceae</taxon>
        <taxon>Hermanssonia</taxon>
    </lineage>
</organism>
<feature type="compositionally biased region" description="Acidic residues" evidence="6">
    <location>
        <begin position="268"/>
        <end position="277"/>
    </location>
</feature>
<dbReference type="Pfam" id="PF17862">
    <property type="entry name" value="AAA_lid_3"/>
    <property type="match status" value="1"/>
</dbReference>
<dbReference type="PANTHER" id="PTHR45644">
    <property type="entry name" value="AAA ATPASE, PUTATIVE (AFU_ORTHOLOGUE AFUA_2G12920)-RELATED-RELATED"/>
    <property type="match status" value="1"/>
</dbReference>
<dbReference type="InterPro" id="IPR003959">
    <property type="entry name" value="ATPase_AAA_core"/>
</dbReference>
<comment type="caution">
    <text evidence="9">The sequence shown here is derived from an EMBL/GenBank/DDBJ whole genome shotgun (WGS) entry which is preliminary data.</text>
</comment>
<dbReference type="Proteomes" id="UP000309038">
    <property type="component" value="Unassembled WGS sequence"/>
</dbReference>
<evidence type="ECO:0000256" key="7">
    <source>
        <dbReference type="SAM" id="Phobius"/>
    </source>
</evidence>
<dbReference type="Pfam" id="PF00004">
    <property type="entry name" value="AAA"/>
    <property type="match status" value="1"/>
</dbReference>
<feature type="compositionally biased region" description="Polar residues" evidence="6">
    <location>
        <begin position="1025"/>
        <end position="1036"/>
    </location>
</feature>
<feature type="compositionally biased region" description="Polar residues" evidence="6">
    <location>
        <begin position="1005"/>
        <end position="1014"/>
    </location>
</feature>
<feature type="transmembrane region" description="Helical" evidence="7">
    <location>
        <begin position="30"/>
        <end position="49"/>
    </location>
</feature>
<proteinExistence type="predicted"/>
<dbReference type="GO" id="GO:0016887">
    <property type="term" value="F:ATP hydrolysis activity"/>
    <property type="evidence" value="ECO:0007669"/>
    <property type="project" value="InterPro"/>
</dbReference>
<dbReference type="SMART" id="SM00382">
    <property type="entry name" value="AAA"/>
    <property type="match status" value="1"/>
</dbReference>
<gene>
    <name evidence="9" type="ORF">EW026_g1415</name>
</gene>
<feature type="region of interest" description="Disordered" evidence="6">
    <location>
        <begin position="423"/>
        <end position="449"/>
    </location>
</feature>
<evidence type="ECO:0000256" key="3">
    <source>
        <dbReference type="ARBA" id="ARBA00022787"/>
    </source>
</evidence>
<evidence type="ECO:0000256" key="4">
    <source>
        <dbReference type="ARBA" id="ARBA00022840"/>
    </source>
</evidence>
<dbReference type="Gene3D" id="1.10.8.60">
    <property type="match status" value="1"/>
</dbReference>
<feature type="region of interest" description="Disordered" evidence="6">
    <location>
        <begin position="262"/>
        <end position="281"/>
    </location>
</feature>
<feature type="region of interest" description="Disordered" evidence="6">
    <location>
        <begin position="129"/>
        <end position="148"/>
    </location>
</feature>
<keyword evidence="7" id="KW-0812">Transmembrane</keyword>
<feature type="domain" description="AAA+ ATPase" evidence="8">
    <location>
        <begin position="766"/>
        <end position="906"/>
    </location>
</feature>
<dbReference type="InterPro" id="IPR027417">
    <property type="entry name" value="P-loop_NTPase"/>
</dbReference>
<dbReference type="InterPro" id="IPR051701">
    <property type="entry name" value="Mito_OM_Translocase_MSP1"/>
</dbReference>
<keyword evidence="7" id="KW-0472">Membrane</keyword>
<evidence type="ECO:0000256" key="2">
    <source>
        <dbReference type="ARBA" id="ARBA00022741"/>
    </source>
</evidence>
<accession>A0A4S4KRK7</accession>
<evidence type="ECO:0000256" key="5">
    <source>
        <dbReference type="ARBA" id="ARBA00023128"/>
    </source>
</evidence>
<feature type="region of interest" description="Disordered" evidence="6">
    <location>
        <begin position="1112"/>
        <end position="1133"/>
    </location>
</feature>
<protein>
    <recommendedName>
        <fullName evidence="8">AAA+ ATPase domain-containing protein</fullName>
    </recommendedName>
</protein>
<dbReference type="EMBL" id="SGPJ01000028">
    <property type="protein sequence ID" value="THH01246.1"/>
    <property type="molecule type" value="Genomic_DNA"/>
</dbReference>
<dbReference type="InterPro" id="IPR003960">
    <property type="entry name" value="ATPase_AAA_CS"/>
</dbReference>
<dbReference type="PANTHER" id="PTHR45644:SF56">
    <property type="entry name" value="AAA ATPASE, PUTATIVE (AFU_ORTHOLOGUE AFUA_2G12920)-RELATED"/>
    <property type="match status" value="1"/>
</dbReference>
<comment type="subcellular location">
    <subcellularLocation>
        <location evidence="1">Mitochondrion outer membrane</location>
        <topology evidence="1">Single-pass membrane protein</topology>
    </subcellularLocation>
</comment>
<feature type="region of interest" description="Disordered" evidence="6">
    <location>
        <begin position="1005"/>
        <end position="1052"/>
    </location>
</feature>
<evidence type="ECO:0000313" key="10">
    <source>
        <dbReference type="Proteomes" id="UP000309038"/>
    </source>
</evidence>
<dbReference type="GO" id="GO:0005741">
    <property type="term" value="C:mitochondrial outer membrane"/>
    <property type="evidence" value="ECO:0007669"/>
    <property type="project" value="UniProtKB-SubCell"/>
</dbReference>
<keyword evidence="2" id="KW-0547">Nucleotide-binding</keyword>
<dbReference type="AlphaFoldDB" id="A0A4S4KRK7"/>
<keyword evidence="3" id="KW-1000">Mitochondrion outer membrane</keyword>
<dbReference type="Gene3D" id="3.40.50.300">
    <property type="entry name" value="P-loop containing nucleotide triphosphate hydrolases"/>
    <property type="match status" value="1"/>
</dbReference>
<sequence>MYSSLLTGSRSHKSVDSEVSRVLRYYYRPGVLFLVCAGNELFFVALYLMKWVHVPLWQSLDIPVSWFTSFTWAEAMALVCGPISGCSAIDQPEEPAAEDIAEKPKRRTRVPSSKEADISPPLPSELDVLWLPGSPPTDHPSTSSTIPPNPALPPPEILHEALTNLHITLHPFSQHKAAYASPSGPPVEPTLALYCPIEGGDYIIDETVRELGRQAGAEVVVLDSVQLAAGECGHFGKAASVLQLPNNPLHFAPPPTIASRAAQHAAMMEEEEEEDESQYSSPSQLTLHVLAPAFARSGRTLVAAPRRPSSPSMAKLKAFFDELINVSYPVPEGSTESSPRAPRIIYIRDFPTLAASSAIWYPALLASVRARRQGPLARQSSPVHNPTTLVFGITPSIVSQTSNPPTGSSDSRGLLSYLMSRHSGQGVMSSKPSKSEYSEDEAAETARERRLRDRLRKWEKGSHTLYDELPRLLTSSESEESGNSSGGPDIMVVGAPDGMPGLPPSLAQALGARMSTRPSSRSSEGERGSSRFFRTSIIVPSVRSLLHEKACRIDRRREINELTIRMGVATVGGVLGKMEIRPDDPQYLEEGNEPDASVRRMWEDWGKTVEMWSNVRKIADRIVGKAVAANSKNASASSKASKLTLDPTPVTWDAVYEAWSVHKAARDMRKAWVQLSSGKAVQEQDEDKVKEAEVSVDEVVERVKRDSDLDQHEQRLIGCIVDTASISTTFNHVHLPARTIDSVRTIVSLPLLHPTAFQHGILKEHSMTGCLLFGPPGTGKTLVVRALAKEAGCRMLAISPSDVMDMYVGEGEKLVRSVFSLARRLAPCVVFIDEIDALFGARMGARESGGAIAHRGVITEFMQEMDGLKSSKDENIMVIGATNRPFDLDDAVLRRLPRRLLVDLPGKKEREGKHFEIQSECMRLTGVTEIIKILLRDEHLAADVDLTALAHQTESFSGSDLKHLCVSAALDAVKEGVEVPWRPSKVPIELPTLEVAAIPDLASNATADASPSSQSEEETIVEPQQDASPKTDSVENSSDASTTPSPTQPPRTLHWRNFTAALKEITPSSSETLGSLAELRKWNNEFGEGRAERKKQVWGKGRFGFTVQTLNGEEGKVQATPLPSSEHSATPIP</sequence>
<dbReference type="InterPro" id="IPR003593">
    <property type="entry name" value="AAA+_ATPase"/>
</dbReference>
<dbReference type="PROSITE" id="PS00674">
    <property type="entry name" value="AAA"/>
    <property type="match status" value="1"/>
</dbReference>
<evidence type="ECO:0000256" key="6">
    <source>
        <dbReference type="SAM" id="MobiDB-lite"/>
    </source>
</evidence>
<name>A0A4S4KRK7_9APHY</name>
<feature type="region of interest" description="Disordered" evidence="6">
    <location>
        <begin position="93"/>
        <end position="123"/>
    </location>
</feature>
<dbReference type="GO" id="GO:0005524">
    <property type="term" value="F:ATP binding"/>
    <property type="evidence" value="ECO:0007669"/>
    <property type="project" value="UniProtKB-KW"/>
</dbReference>
<reference evidence="9 10" key="1">
    <citation type="submission" date="2019-02" db="EMBL/GenBank/DDBJ databases">
        <title>Genome sequencing of the rare red list fungi Phlebia centrifuga.</title>
        <authorList>
            <person name="Buettner E."/>
            <person name="Kellner H."/>
        </authorList>
    </citation>
    <scope>NUCLEOTIDE SEQUENCE [LARGE SCALE GENOMIC DNA]</scope>
    <source>
        <strain evidence="9 10">DSM 108282</strain>
    </source>
</reference>
<feature type="region of interest" description="Disordered" evidence="6">
    <location>
        <begin position="469"/>
        <end position="529"/>
    </location>
</feature>
<dbReference type="InterPro" id="IPR041569">
    <property type="entry name" value="AAA_lid_3"/>
</dbReference>
<evidence type="ECO:0000259" key="8">
    <source>
        <dbReference type="SMART" id="SM00382"/>
    </source>
</evidence>
<dbReference type="SUPFAM" id="SSF52540">
    <property type="entry name" value="P-loop containing nucleoside triphosphate hydrolases"/>
    <property type="match status" value="1"/>
</dbReference>
<feature type="compositionally biased region" description="Polar residues" evidence="6">
    <location>
        <begin position="1121"/>
        <end position="1133"/>
    </location>
</feature>
<keyword evidence="5" id="KW-0496">Mitochondrion</keyword>
<feature type="compositionally biased region" description="Polar residues" evidence="6">
    <location>
        <begin position="423"/>
        <end position="432"/>
    </location>
</feature>
<evidence type="ECO:0000256" key="1">
    <source>
        <dbReference type="ARBA" id="ARBA00004572"/>
    </source>
</evidence>
<keyword evidence="10" id="KW-1185">Reference proteome</keyword>
<keyword evidence="7" id="KW-1133">Transmembrane helix</keyword>